<dbReference type="EMBL" id="JABBFW010000013">
    <property type="protein sequence ID" value="NML16833.1"/>
    <property type="molecule type" value="Genomic_DNA"/>
</dbReference>
<dbReference type="AlphaFoldDB" id="A0A848FEY9"/>
<accession>A0A848FEY9</accession>
<protein>
    <recommendedName>
        <fullName evidence="3">Baseplate assembly protein</fullName>
    </recommendedName>
</protein>
<evidence type="ECO:0008006" key="3">
    <source>
        <dbReference type="Google" id="ProtNLM"/>
    </source>
</evidence>
<keyword evidence="2" id="KW-1185">Reference proteome</keyword>
<proteinExistence type="predicted"/>
<evidence type="ECO:0000313" key="1">
    <source>
        <dbReference type="EMBL" id="NML16833.1"/>
    </source>
</evidence>
<organism evidence="1 2">
    <name type="scientific">Azohydromonas caseinilytica</name>
    <dbReference type="NCBI Taxonomy" id="2728836"/>
    <lineage>
        <taxon>Bacteria</taxon>
        <taxon>Pseudomonadati</taxon>
        <taxon>Pseudomonadota</taxon>
        <taxon>Betaproteobacteria</taxon>
        <taxon>Burkholderiales</taxon>
        <taxon>Sphaerotilaceae</taxon>
        <taxon>Azohydromonas</taxon>
    </lineage>
</organism>
<sequence>MSCEHDCPGAPEFPRRIHNRPGLERIAYRIGDYDAMCAHMRALLDAAPELAAWTHRGADDPGIALVEAAAVVGDILALYQEAYANEAYLRTARWRESVAELVRVLGYRLAPGLGGRARFALAVRGERPVRIPAGFGITAKLPGADKPAVFETGADFDAVPALSKFHLYRPRQVPSIVNGMDTFQVEGAMELAKGDRLLVGTGEAGVLLHTQVLVVDEVWSAFGVRHVKTRAPLASLRGAGLRVSGGVFSEVSRAGTAAIGRAVSSTAVHAFSAAAAGTGFSALSGTLSGAAAGTVLGSSALQPVFGLDGFATGFFERVLGAGLGVALIGSSPSLRAFKLAATARHFGHNAPARQVVVDALGRVSEAEVSFARRLDRTQGGPAVPALRREQLPLDGEAAEFIAGGTVLVELNLSTAQEGAPARKRVLERAVAQVDRQSLAWGGMAGASTVLEFDDDLALDEPEGRLSWADVRGITVHAVAGQALTLRAPAQPVPTPRGRELDFFGRREDAAALARRALLLALPEGPLVAGVQAVDLSGAAAGERFFRLALDREVALALFDHEAPGVDVYGNLVPATEGRTEAEAVLGHGDARAAFQTFALPKAPLTYLLDTALVPPQQPELQVWVAGVRWQRVDSFFGRGPREAVYVVREDAEGRSFVQFGDGRTGARLPSGLGNVVARWRTGHGAHGLAVEPPGAARRVAGFEAVWMLEPATGGAPPESAARAREAAPGAMQSLGRIVSLADLEAEALALPGVLKARAAWSLPDGAPRVALTVLVASQDPAEAAAIDLALRRALAARGPARWPLQVLVGQRRAVRLSLVLAIDPARRPEDVSEALQAALGVEDDEPADDVDLGEHGLLHWRRRNFGDPLHGSQVIAAAQNVPGVRWVRLERMELAPAGAGAGLALRRPLGASPAATPPSRRTLQVSAQQMLSLARADLALRFEDDGSAP</sequence>
<reference evidence="1 2" key="1">
    <citation type="submission" date="2020-04" db="EMBL/GenBank/DDBJ databases">
        <title>Azohydromonas sp. isolated from soil.</title>
        <authorList>
            <person name="Dahal R.H."/>
        </authorList>
    </citation>
    <scope>NUCLEOTIDE SEQUENCE [LARGE SCALE GENOMIC DNA]</scope>
    <source>
        <strain evidence="1 2">G-1-1-14</strain>
    </source>
</reference>
<dbReference type="RefSeq" id="WP_169161737.1">
    <property type="nucleotide sequence ID" value="NZ_JABBFW010000013.1"/>
</dbReference>
<evidence type="ECO:0000313" key="2">
    <source>
        <dbReference type="Proteomes" id="UP000574067"/>
    </source>
</evidence>
<dbReference type="Proteomes" id="UP000574067">
    <property type="component" value="Unassembled WGS sequence"/>
</dbReference>
<gene>
    <name evidence="1" type="ORF">HHL10_17780</name>
</gene>
<name>A0A848FEY9_9BURK</name>
<comment type="caution">
    <text evidence="1">The sequence shown here is derived from an EMBL/GenBank/DDBJ whole genome shotgun (WGS) entry which is preliminary data.</text>
</comment>